<dbReference type="Proteomes" id="UP000184465">
    <property type="component" value="Unassembled WGS sequence"/>
</dbReference>
<evidence type="ECO:0000256" key="1">
    <source>
        <dbReference type="SAM" id="Phobius"/>
    </source>
</evidence>
<feature type="transmembrane region" description="Helical" evidence="1">
    <location>
        <begin position="6"/>
        <end position="26"/>
    </location>
</feature>
<keyword evidence="1" id="KW-0812">Transmembrane</keyword>
<keyword evidence="3" id="KW-1185">Reference proteome</keyword>
<keyword evidence="1" id="KW-0472">Membrane</keyword>
<organism evidence="2 3">
    <name type="scientific">Paramaledivibacter caminithermalis (strain DSM 15212 / CIP 107654 / DViRD3)</name>
    <name type="common">Clostridium caminithermale</name>
    <dbReference type="NCBI Taxonomy" id="1121301"/>
    <lineage>
        <taxon>Bacteria</taxon>
        <taxon>Bacillati</taxon>
        <taxon>Bacillota</taxon>
        <taxon>Clostridia</taxon>
        <taxon>Peptostreptococcales</taxon>
        <taxon>Caminicellaceae</taxon>
        <taxon>Paramaledivibacter</taxon>
    </lineage>
</organism>
<accession>A0A1M6LPG1</accession>
<dbReference type="STRING" id="1121301.SAMN02745912_00882"/>
<protein>
    <submittedName>
        <fullName evidence="2">Uncharacterized protein</fullName>
    </submittedName>
</protein>
<dbReference type="RefSeq" id="WP_073147368.1">
    <property type="nucleotide sequence ID" value="NZ_FRAG01000007.1"/>
</dbReference>
<dbReference type="AlphaFoldDB" id="A0A1M6LPG1"/>
<proteinExistence type="predicted"/>
<keyword evidence="1" id="KW-1133">Transmembrane helix</keyword>
<name>A0A1M6LPG1_PARC5</name>
<reference evidence="2 3" key="1">
    <citation type="submission" date="2016-11" db="EMBL/GenBank/DDBJ databases">
        <authorList>
            <person name="Jaros S."/>
            <person name="Januszkiewicz K."/>
            <person name="Wedrychowicz H."/>
        </authorList>
    </citation>
    <scope>NUCLEOTIDE SEQUENCE [LARGE SCALE GENOMIC DNA]</scope>
    <source>
        <strain evidence="2 3">DSM 15212</strain>
    </source>
</reference>
<sequence>MNREKAAKLIVGVFCIVLIYNLVTLYKFKYKLTEYTIEDIKEYAVEMENLISENSDLLTEVINTGELKYDDSTRFKYNQNEIHNSFVSILTKLRLIKPEAYIKKHMDLHISKSTELEILDLYISIEKDFDDTGTSILREDYIKDLEIILNAYEFYESTLDEMIEKINKKDKSWIDELNELYIFDIY</sequence>
<evidence type="ECO:0000313" key="3">
    <source>
        <dbReference type="Proteomes" id="UP000184465"/>
    </source>
</evidence>
<evidence type="ECO:0000313" key="2">
    <source>
        <dbReference type="EMBL" id="SHJ73095.1"/>
    </source>
</evidence>
<gene>
    <name evidence="2" type="ORF">SAMN02745912_00882</name>
</gene>
<dbReference type="EMBL" id="FRAG01000007">
    <property type="protein sequence ID" value="SHJ73095.1"/>
    <property type="molecule type" value="Genomic_DNA"/>
</dbReference>